<dbReference type="EMBL" id="KZ613562">
    <property type="protein sequence ID" value="PMD12152.1"/>
    <property type="molecule type" value="Genomic_DNA"/>
</dbReference>
<dbReference type="OrthoDB" id="4764735at2759"/>
<gene>
    <name evidence="2" type="ORF">NA56DRAFT_713419</name>
</gene>
<keyword evidence="3" id="KW-1185">Reference proteome</keyword>
<keyword evidence="1" id="KW-0812">Transmembrane</keyword>
<keyword evidence="1" id="KW-1133">Transmembrane helix</keyword>
<name>A0A2J6PDP8_9HELO</name>
<reference evidence="2 3" key="1">
    <citation type="submission" date="2016-05" db="EMBL/GenBank/DDBJ databases">
        <title>A degradative enzymes factory behind the ericoid mycorrhizal symbiosis.</title>
        <authorList>
            <consortium name="DOE Joint Genome Institute"/>
            <person name="Martino E."/>
            <person name="Morin E."/>
            <person name="Grelet G."/>
            <person name="Kuo A."/>
            <person name="Kohler A."/>
            <person name="Daghino S."/>
            <person name="Barry K."/>
            <person name="Choi C."/>
            <person name="Cichocki N."/>
            <person name="Clum A."/>
            <person name="Copeland A."/>
            <person name="Hainaut M."/>
            <person name="Haridas S."/>
            <person name="Labutti K."/>
            <person name="Lindquist E."/>
            <person name="Lipzen A."/>
            <person name="Khouja H.-R."/>
            <person name="Murat C."/>
            <person name="Ohm R."/>
            <person name="Olson A."/>
            <person name="Spatafora J."/>
            <person name="Veneault-Fourrey C."/>
            <person name="Henrissat B."/>
            <person name="Grigoriev I."/>
            <person name="Martin F."/>
            <person name="Perotto S."/>
        </authorList>
    </citation>
    <scope>NUCLEOTIDE SEQUENCE [LARGE SCALE GENOMIC DNA]</scope>
    <source>
        <strain evidence="2 3">UAMH 7357</strain>
    </source>
</reference>
<evidence type="ECO:0000313" key="2">
    <source>
        <dbReference type="EMBL" id="PMD12152.1"/>
    </source>
</evidence>
<feature type="transmembrane region" description="Helical" evidence="1">
    <location>
        <begin position="209"/>
        <end position="231"/>
    </location>
</feature>
<evidence type="ECO:0000313" key="3">
    <source>
        <dbReference type="Proteomes" id="UP000235672"/>
    </source>
</evidence>
<organism evidence="2 3">
    <name type="scientific">Hyaloscypha hepaticicola</name>
    <dbReference type="NCBI Taxonomy" id="2082293"/>
    <lineage>
        <taxon>Eukaryota</taxon>
        <taxon>Fungi</taxon>
        <taxon>Dikarya</taxon>
        <taxon>Ascomycota</taxon>
        <taxon>Pezizomycotina</taxon>
        <taxon>Leotiomycetes</taxon>
        <taxon>Helotiales</taxon>
        <taxon>Hyaloscyphaceae</taxon>
        <taxon>Hyaloscypha</taxon>
    </lineage>
</organism>
<accession>A0A2J6PDP8</accession>
<dbReference type="AlphaFoldDB" id="A0A2J6PDP8"/>
<proteinExistence type="predicted"/>
<sequence length="237" mass="26670">MASVSTRDLPEYHTLDAWLQEQKSSIRVDDIEVVLGETADQFFARSNDSYRWKGLHPALDAKLKNYSRDPSTKAHVALGLGMNFLLYDSDVLQALWAVPLYPSLDSILADWNENTSEKGNITYASLNQFEQDQYFIIFEKGEVHWKLPTAWASQVQEFIDFYQKELAEEQRRASIAALDDKEPLALTSTRTGRARRGWGIIPRGRKAELLNVFLGVFGAGSGIVQIALAVAPMCTIL</sequence>
<evidence type="ECO:0000256" key="1">
    <source>
        <dbReference type="SAM" id="Phobius"/>
    </source>
</evidence>
<keyword evidence="1" id="KW-0472">Membrane</keyword>
<dbReference type="Proteomes" id="UP000235672">
    <property type="component" value="Unassembled WGS sequence"/>
</dbReference>
<protein>
    <submittedName>
        <fullName evidence="2">Uncharacterized protein</fullName>
    </submittedName>
</protein>